<keyword evidence="1" id="KW-0732">Signal</keyword>
<gene>
    <name evidence="2" type="ORF">DQ356_03365</name>
</gene>
<feature type="signal peptide" evidence="1">
    <location>
        <begin position="1"/>
        <end position="26"/>
    </location>
</feature>
<name>A0A368N0M2_9FLAO</name>
<reference evidence="2 3" key="1">
    <citation type="submission" date="2018-07" db="EMBL/GenBank/DDBJ databases">
        <title>Chryseobacterium lacus sp. nov., isolated from lake water.</title>
        <authorList>
            <person name="Li C.-M."/>
        </authorList>
    </citation>
    <scope>NUCLEOTIDE SEQUENCE [LARGE SCALE GENOMIC DNA]</scope>
    <source>
        <strain evidence="2 3">YLOS41</strain>
    </source>
</reference>
<protein>
    <recommendedName>
        <fullName evidence="4">DUF4595 domain-containing protein</fullName>
    </recommendedName>
</protein>
<evidence type="ECO:0000256" key="1">
    <source>
        <dbReference type="SAM" id="SignalP"/>
    </source>
</evidence>
<proteinExistence type="predicted"/>
<dbReference type="OrthoDB" id="1271983at2"/>
<evidence type="ECO:0008006" key="4">
    <source>
        <dbReference type="Google" id="ProtNLM"/>
    </source>
</evidence>
<accession>A0A368N0M2</accession>
<organism evidence="2 3">
    <name type="scientific">Chryseobacterium lacus</name>
    <dbReference type="NCBI Taxonomy" id="2058346"/>
    <lineage>
        <taxon>Bacteria</taxon>
        <taxon>Pseudomonadati</taxon>
        <taxon>Bacteroidota</taxon>
        <taxon>Flavobacteriia</taxon>
        <taxon>Flavobacteriales</taxon>
        <taxon>Weeksellaceae</taxon>
        <taxon>Chryseobacterium group</taxon>
        <taxon>Chryseobacterium</taxon>
    </lineage>
</organism>
<sequence>MNKILSILFATFISLVIFSCTSPDPAALYGLTPNDPNNPGANIAGPRIITKVDSAGVTIEEYFSTPSGLLQAVVNKDGDTTAIDYNSNNKINKIIYTSSTGKIETKLYYDSSGKVSQITNETFAGIQTFSFQLSELEYNASGKVSKITQKLAFTAQPVNTDWTHYKISKMTYSGENLTKIEEENGFVTNNVFDPPNPQMGITYLIENFDNKINPMTTLPKEYHIGRSALHSVSLIGINYNNAMKSTIIYEFFPSNPIITTVNDMVYDSYNYPISAENGVRKIYYKPIQ</sequence>
<dbReference type="AlphaFoldDB" id="A0A368N0M2"/>
<evidence type="ECO:0000313" key="2">
    <source>
        <dbReference type="EMBL" id="RCU44067.1"/>
    </source>
</evidence>
<comment type="caution">
    <text evidence="2">The sequence shown here is derived from an EMBL/GenBank/DDBJ whole genome shotgun (WGS) entry which is preliminary data.</text>
</comment>
<keyword evidence="3" id="KW-1185">Reference proteome</keyword>
<feature type="chain" id="PRO_5016579001" description="DUF4595 domain-containing protein" evidence="1">
    <location>
        <begin position="27"/>
        <end position="288"/>
    </location>
</feature>
<dbReference type="EMBL" id="QPIE01000002">
    <property type="protein sequence ID" value="RCU44067.1"/>
    <property type="molecule type" value="Genomic_DNA"/>
</dbReference>
<dbReference type="Proteomes" id="UP000252172">
    <property type="component" value="Unassembled WGS sequence"/>
</dbReference>
<dbReference type="RefSeq" id="WP_114303046.1">
    <property type="nucleotide sequence ID" value="NZ_QPIE01000002.1"/>
</dbReference>
<dbReference type="Gene3D" id="2.180.10.10">
    <property type="entry name" value="RHS repeat-associated core"/>
    <property type="match status" value="1"/>
</dbReference>
<dbReference type="PROSITE" id="PS51257">
    <property type="entry name" value="PROKAR_LIPOPROTEIN"/>
    <property type="match status" value="1"/>
</dbReference>
<evidence type="ECO:0000313" key="3">
    <source>
        <dbReference type="Proteomes" id="UP000252172"/>
    </source>
</evidence>